<gene>
    <name evidence="2" type="ORF">J2751_003189</name>
</gene>
<dbReference type="NCBIfam" id="NF038353">
    <property type="entry name" value="FxLYD_dom"/>
    <property type="match status" value="1"/>
</dbReference>
<reference evidence="2" key="1">
    <citation type="submission" date="2021-03" db="EMBL/GenBank/DDBJ databases">
        <title>Genomic Encyclopedia of Type Strains, Phase IV (KMG-IV): sequencing the most valuable type-strain genomes for metagenomic binning, comparative biology and taxonomic classification.</title>
        <authorList>
            <person name="Goeker M."/>
        </authorList>
    </citation>
    <scope>NUCLEOTIDE SEQUENCE</scope>
    <source>
        <strain evidence="2">DSM 23564</strain>
    </source>
</reference>
<protein>
    <submittedName>
        <fullName evidence="2">Uncharacterized protein</fullName>
    </submittedName>
</protein>
<dbReference type="OrthoDB" id="204517at2157"/>
<dbReference type="AlphaFoldDB" id="A0A8T4GKA7"/>
<dbReference type="PROSITE" id="PS51257">
    <property type="entry name" value="PROKAR_LIPOPROTEIN"/>
    <property type="match status" value="1"/>
</dbReference>
<keyword evidence="3" id="KW-1185">Reference proteome</keyword>
<feature type="compositionally biased region" description="Polar residues" evidence="1">
    <location>
        <begin position="30"/>
        <end position="44"/>
    </location>
</feature>
<sequence>MPNRREYIASVGGAAFLSGCSTEQEERTPNETSTSDNGDQPTNDTADESDIDLIFDTAEWFEEGFVAEFIVTNRDSIAVQSLEIIVDWYDDDGNFIDWDSKSVPALKPNSSWYLHVEKSGEVPADSFEVTARFIGRKQSIPDNLEIRSTTVENPETLSGIISNMRDSEIGVLLVATVYDNDWLTHVGRVSQSRIPPETDWQFRVPIQSVDADFSPPGSDIALFISQL</sequence>
<proteinExistence type="predicted"/>
<dbReference type="EMBL" id="JAGGKQ010000056">
    <property type="protein sequence ID" value="MBP1924137.1"/>
    <property type="molecule type" value="Genomic_DNA"/>
</dbReference>
<feature type="region of interest" description="Disordered" evidence="1">
    <location>
        <begin position="18"/>
        <end position="48"/>
    </location>
</feature>
<organism evidence="2 3">
    <name type="scientific">Halorubrum alkaliphilum</name>
    <dbReference type="NCBI Taxonomy" id="261290"/>
    <lineage>
        <taxon>Archaea</taxon>
        <taxon>Methanobacteriati</taxon>
        <taxon>Methanobacteriota</taxon>
        <taxon>Stenosarchaea group</taxon>
        <taxon>Halobacteria</taxon>
        <taxon>Halobacteriales</taxon>
        <taxon>Haloferacaceae</taxon>
        <taxon>Halorubrum</taxon>
    </lineage>
</organism>
<comment type="caution">
    <text evidence="2">The sequence shown here is derived from an EMBL/GenBank/DDBJ whole genome shotgun (WGS) entry which is preliminary data.</text>
</comment>
<accession>A0A8T4GKA7</accession>
<dbReference type="Proteomes" id="UP000823588">
    <property type="component" value="Unassembled WGS sequence"/>
</dbReference>
<dbReference type="RefSeq" id="WP_209487336.1">
    <property type="nucleotide sequence ID" value="NZ_JAGGKQ010000056.1"/>
</dbReference>
<name>A0A8T4GKA7_9EURY</name>
<evidence type="ECO:0000313" key="3">
    <source>
        <dbReference type="Proteomes" id="UP000823588"/>
    </source>
</evidence>
<evidence type="ECO:0000256" key="1">
    <source>
        <dbReference type="SAM" id="MobiDB-lite"/>
    </source>
</evidence>
<evidence type="ECO:0000313" key="2">
    <source>
        <dbReference type="EMBL" id="MBP1924137.1"/>
    </source>
</evidence>
<dbReference type="InterPro" id="IPR047676">
    <property type="entry name" value="FxLYD_dom"/>
</dbReference>